<name>A0AAV8RYL4_ENSVE</name>
<dbReference type="Proteomes" id="UP001222027">
    <property type="component" value="Unassembled WGS sequence"/>
</dbReference>
<proteinExistence type="predicted"/>
<keyword evidence="2" id="KW-1185">Reference proteome</keyword>
<protein>
    <submittedName>
        <fullName evidence="1">Uncharacterized protein</fullName>
    </submittedName>
</protein>
<sequence length="129" mass="14365">MVSARRTSLVTNHDRPLKGQSLLGRPANAFSPFLHGLRCLLGGVYLRKNLWGRSFFRPLLFSFIVRASYPSSTSTPPPISRRPTSFFFDPIRAPPPAGEQELLPNPFDNLLIIVTPTYNRQGLSGLPTT</sequence>
<evidence type="ECO:0000313" key="2">
    <source>
        <dbReference type="Proteomes" id="UP001222027"/>
    </source>
</evidence>
<dbReference type="EMBL" id="JAQQAF010000001">
    <property type="protein sequence ID" value="KAJ8512184.1"/>
    <property type="molecule type" value="Genomic_DNA"/>
</dbReference>
<gene>
    <name evidence="1" type="ORF">OPV22_002618</name>
</gene>
<accession>A0AAV8RYL4</accession>
<organism evidence="1 2">
    <name type="scientific">Ensete ventricosum</name>
    <name type="common">Abyssinian banana</name>
    <name type="synonym">Musa ensete</name>
    <dbReference type="NCBI Taxonomy" id="4639"/>
    <lineage>
        <taxon>Eukaryota</taxon>
        <taxon>Viridiplantae</taxon>
        <taxon>Streptophyta</taxon>
        <taxon>Embryophyta</taxon>
        <taxon>Tracheophyta</taxon>
        <taxon>Spermatophyta</taxon>
        <taxon>Magnoliopsida</taxon>
        <taxon>Liliopsida</taxon>
        <taxon>Zingiberales</taxon>
        <taxon>Musaceae</taxon>
        <taxon>Ensete</taxon>
    </lineage>
</organism>
<evidence type="ECO:0000313" key="1">
    <source>
        <dbReference type="EMBL" id="KAJ8512184.1"/>
    </source>
</evidence>
<comment type="caution">
    <text evidence="1">The sequence shown here is derived from an EMBL/GenBank/DDBJ whole genome shotgun (WGS) entry which is preliminary data.</text>
</comment>
<reference evidence="1 2" key="1">
    <citation type="submission" date="2022-12" db="EMBL/GenBank/DDBJ databases">
        <title>Chromosome-scale assembly of the Ensete ventricosum genome.</title>
        <authorList>
            <person name="Dussert Y."/>
            <person name="Stocks J."/>
            <person name="Wendawek A."/>
            <person name="Woldeyes F."/>
            <person name="Nichols R.A."/>
            <person name="Borrell J.S."/>
        </authorList>
    </citation>
    <scope>NUCLEOTIDE SEQUENCE [LARGE SCALE GENOMIC DNA]</scope>
    <source>
        <strain evidence="2">cv. Maze</strain>
        <tissue evidence="1">Seeds</tissue>
    </source>
</reference>
<dbReference type="AlphaFoldDB" id="A0AAV8RYL4"/>